<evidence type="ECO:0000313" key="2">
    <source>
        <dbReference type="Proteomes" id="UP000092967"/>
    </source>
</evidence>
<dbReference type="AlphaFoldDB" id="A0A1B1Y7G5"/>
<accession>A0A1B1Y7G5</accession>
<dbReference type="KEGG" id="wfu:AXE80_10750"/>
<gene>
    <name evidence="1" type="ORF">AXE80_10750</name>
</gene>
<dbReference type="Proteomes" id="UP000092967">
    <property type="component" value="Chromosome"/>
</dbReference>
<proteinExistence type="predicted"/>
<organism evidence="1 2">
    <name type="scientific">Wenyingzhuangia fucanilytica</name>
    <dbReference type="NCBI Taxonomy" id="1790137"/>
    <lineage>
        <taxon>Bacteria</taxon>
        <taxon>Pseudomonadati</taxon>
        <taxon>Bacteroidota</taxon>
        <taxon>Flavobacteriia</taxon>
        <taxon>Flavobacteriales</taxon>
        <taxon>Flavobacteriaceae</taxon>
        <taxon>Wenyingzhuangia</taxon>
    </lineage>
</organism>
<keyword evidence="2" id="KW-1185">Reference proteome</keyword>
<dbReference type="RefSeq" id="WP_068827148.1">
    <property type="nucleotide sequence ID" value="NZ_CP014224.1"/>
</dbReference>
<dbReference type="STRING" id="1790137.AXE80_10750"/>
<reference evidence="1 2" key="1">
    <citation type="submission" date="2016-02" db="EMBL/GenBank/DDBJ databases">
        <authorList>
            <person name="Wen L."/>
            <person name="He K."/>
            <person name="Yang H."/>
        </authorList>
    </citation>
    <scope>NUCLEOTIDE SEQUENCE [LARGE SCALE GENOMIC DNA]</scope>
    <source>
        <strain evidence="1 2">CZ1127</strain>
    </source>
</reference>
<sequence>MKTLYVIRTNKIELQLKWKIPCTAFPFEVFVRSNSKGIVNWKKTTVYTLDEVVARGNTKIIK</sequence>
<protein>
    <submittedName>
        <fullName evidence="1">Uncharacterized protein</fullName>
    </submittedName>
</protein>
<evidence type="ECO:0000313" key="1">
    <source>
        <dbReference type="EMBL" id="ANW96722.1"/>
    </source>
</evidence>
<name>A0A1B1Y7G5_9FLAO</name>
<dbReference type="EMBL" id="CP014224">
    <property type="protein sequence ID" value="ANW96722.1"/>
    <property type="molecule type" value="Genomic_DNA"/>
</dbReference>